<evidence type="ECO:0000313" key="3">
    <source>
        <dbReference type="Proteomes" id="UP000298663"/>
    </source>
</evidence>
<dbReference type="Gene3D" id="3.90.1200.10">
    <property type="match status" value="1"/>
</dbReference>
<dbReference type="Pfam" id="PF07914">
    <property type="entry name" value="DUF1679"/>
    <property type="match status" value="1"/>
</dbReference>
<dbReference type="OrthoDB" id="5843635at2759"/>
<proteinExistence type="predicted"/>
<comment type="caution">
    <text evidence="2">The sequence shown here is derived from an EMBL/GenBank/DDBJ whole genome shotgun (WGS) entry which is preliminary data.</text>
</comment>
<dbReference type="EMBL" id="AZBU02000003">
    <property type="protein sequence ID" value="TKR87907.1"/>
    <property type="molecule type" value="Genomic_DNA"/>
</dbReference>
<dbReference type="SMART" id="SM00587">
    <property type="entry name" value="CHK"/>
    <property type="match status" value="1"/>
</dbReference>
<dbReference type="InterPro" id="IPR015897">
    <property type="entry name" value="CHK_kinase-like"/>
</dbReference>
<reference evidence="2 3" key="2">
    <citation type="journal article" date="2019" name="G3 (Bethesda)">
        <title>Hybrid Assembly of the Genome of the Entomopathogenic Nematode Steinernema carpocapsae Identifies the X-Chromosome.</title>
        <authorList>
            <person name="Serra L."/>
            <person name="Macchietto M."/>
            <person name="Macias-Munoz A."/>
            <person name="McGill C.J."/>
            <person name="Rodriguez I.M."/>
            <person name="Rodriguez B."/>
            <person name="Murad R."/>
            <person name="Mortazavi A."/>
        </authorList>
    </citation>
    <scope>NUCLEOTIDE SEQUENCE [LARGE SCALE GENOMIC DNA]</scope>
    <source>
        <strain evidence="2 3">ALL</strain>
    </source>
</reference>
<evidence type="ECO:0000259" key="1">
    <source>
        <dbReference type="SMART" id="SM00587"/>
    </source>
</evidence>
<reference evidence="2 3" key="1">
    <citation type="journal article" date="2015" name="Genome Biol.">
        <title>Comparative genomics of Steinernema reveals deeply conserved gene regulatory networks.</title>
        <authorList>
            <person name="Dillman A.R."/>
            <person name="Macchietto M."/>
            <person name="Porter C.F."/>
            <person name="Rogers A."/>
            <person name="Williams B."/>
            <person name="Antoshechkin I."/>
            <person name="Lee M.M."/>
            <person name="Goodwin Z."/>
            <person name="Lu X."/>
            <person name="Lewis E.E."/>
            <person name="Goodrich-Blair H."/>
            <person name="Stock S.P."/>
            <person name="Adams B.J."/>
            <person name="Sternberg P.W."/>
            <person name="Mortazavi A."/>
        </authorList>
    </citation>
    <scope>NUCLEOTIDE SEQUENCE [LARGE SCALE GENOMIC DNA]</scope>
    <source>
        <strain evidence="2 3">ALL</strain>
    </source>
</reference>
<evidence type="ECO:0000313" key="2">
    <source>
        <dbReference type="EMBL" id="TKR87907.1"/>
    </source>
</evidence>
<dbReference type="SUPFAM" id="SSF56112">
    <property type="entry name" value="Protein kinase-like (PK-like)"/>
    <property type="match status" value="1"/>
</dbReference>
<organism evidence="2 3">
    <name type="scientific">Steinernema carpocapsae</name>
    <name type="common">Entomopathogenic nematode</name>
    <dbReference type="NCBI Taxonomy" id="34508"/>
    <lineage>
        <taxon>Eukaryota</taxon>
        <taxon>Metazoa</taxon>
        <taxon>Ecdysozoa</taxon>
        <taxon>Nematoda</taxon>
        <taxon>Chromadorea</taxon>
        <taxon>Rhabditida</taxon>
        <taxon>Tylenchina</taxon>
        <taxon>Panagrolaimomorpha</taxon>
        <taxon>Strongyloidoidea</taxon>
        <taxon>Steinernematidae</taxon>
        <taxon>Steinernema</taxon>
    </lineage>
</organism>
<keyword evidence="3" id="KW-1185">Reference proteome</keyword>
<gene>
    <name evidence="2" type="ORF">L596_012235</name>
</gene>
<dbReference type="Proteomes" id="UP000298663">
    <property type="component" value="Unassembled WGS sequence"/>
</dbReference>
<dbReference type="AlphaFoldDB" id="A0A4U5NWE2"/>
<dbReference type="InterPro" id="IPR052961">
    <property type="entry name" value="Oxido-Kinase-like_Enzymes"/>
</dbReference>
<accession>A0A4U5NWE2</accession>
<feature type="domain" description="CHK kinase-like" evidence="1">
    <location>
        <begin position="150"/>
        <end position="335"/>
    </location>
</feature>
<protein>
    <recommendedName>
        <fullName evidence="1">CHK kinase-like domain-containing protein</fullName>
    </recommendedName>
</protein>
<dbReference type="PANTHER" id="PTHR23020">
    <property type="entry name" value="UNCHARACTERIZED NUCLEAR HORMONE RECEPTOR-RELATED"/>
    <property type="match status" value="1"/>
</dbReference>
<dbReference type="PANTHER" id="PTHR23020:SF20">
    <property type="entry name" value="CHK KINASE-LIKE DOMAIN-CONTAINING PROTEIN"/>
    <property type="match status" value="1"/>
</dbReference>
<sequence length="396" mass="44406">MAQADSFVAGSHVTLERLMRILEENDKDYTLGTDPTKFAKAPTENCISGGKGFASKIFNITLESEGITYSVLIKYPSGHHLAAKVKESGELSNEEIDAKIKEQEEMLFGVHNREVAFYEFVKKHVPDDLRLVKYIYGEKSDFSQGKNGFLLMEDLSPKTMKQFKLGDGLEKEQVYKILDNLAILQARSVVFQAEITSSFPHSQATIKAMHAYVVGCCEDLEKKNLSWFSSEISRQCKANADPTAIVEFLSPNKAFGDLGAVLVHGDLWPNNMIFQERNGKPDLLAIVDWQCTHAGNFSADIAAVLAVSMDPEERRKFELNLLGHYVDGINYYLAKFGSEKRLDYGKVRKSYKNSLKYAILQMIMTVATNPQADVSEVDGEGPLTKRLRCLVEDIFL</sequence>
<name>A0A4U5NWE2_STECR</name>
<dbReference type="InterPro" id="IPR012877">
    <property type="entry name" value="Dhs-27"/>
</dbReference>
<dbReference type="InterPro" id="IPR011009">
    <property type="entry name" value="Kinase-like_dom_sf"/>
</dbReference>